<protein>
    <submittedName>
        <fullName evidence="2">Uncharacterized protein</fullName>
    </submittedName>
</protein>
<comment type="caution">
    <text evidence="2">The sequence shown here is derived from an EMBL/GenBank/DDBJ whole genome shotgun (WGS) entry which is preliminary data.</text>
</comment>
<name>A0AAD6TBD5_9AGAR</name>
<dbReference type="AlphaFoldDB" id="A0AAD6TBD5"/>
<keyword evidence="3" id="KW-1185">Reference proteome</keyword>
<dbReference type="EMBL" id="JARJCM010000017">
    <property type="protein sequence ID" value="KAJ7041298.1"/>
    <property type="molecule type" value="Genomic_DNA"/>
</dbReference>
<evidence type="ECO:0000313" key="2">
    <source>
        <dbReference type="EMBL" id="KAJ7041298.1"/>
    </source>
</evidence>
<proteinExistence type="predicted"/>
<gene>
    <name evidence="2" type="ORF">C8F04DRAFT_1177128</name>
</gene>
<feature type="compositionally biased region" description="Polar residues" evidence="1">
    <location>
        <begin position="146"/>
        <end position="161"/>
    </location>
</feature>
<organism evidence="2 3">
    <name type="scientific">Mycena alexandri</name>
    <dbReference type="NCBI Taxonomy" id="1745969"/>
    <lineage>
        <taxon>Eukaryota</taxon>
        <taxon>Fungi</taxon>
        <taxon>Dikarya</taxon>
        <taxon>Basidiomycota</taxon>
        <taxon>Agaricomycotina</taxon>
        <taxon>Agaricomycetes</taxon>
        <taxon>Agaricomycetidae</taxon>
        <taxon>Agaricales</taxon>
        <taxon>Marasmiineae</taxon>
        <taxon>Mycenaceae</taxon>
        <taxon>Mycena</taxon>
    </lineage>
</organism>
<evidence type="ECO:0000313" key="3">
    <source>
        <dbReference type="Proteomes" id="UP001218188"/>
    </source>
</evidence>
<dbReference type="Proteomes" id="UP001218188">
    <property type="component" value="Unassembled WGS sequence"/>
</dbReference>
<evidence type="ECO:0000256" key="1">
    <source>
        <dbReference type="SAM" id="MobiDB-lite"/>
    </source>
</evidence>
<feature type="region of interest" description="Disordered" evidence="1">
    <location>
        <begin position="144"/>
        <end position="173"/>
    </location>
</feature>
<reference evidence="2" key="1">
    <citation type="submission" date="2023-03" db="EMBL/GenBank/DDBJ databases">
        <title>Massive genome expansion in bonnet fungi (Mycena s.s.) driven by repeated elements and novel gene families across ecological guilds.</title>
        <authorList>
            <consortium name="Lawrence Berkeley National Laboratory"/>
            <person name="Harder C.B."/>
            <person name="Miyauchi S."/>
            <person name="Viragh M."/>
            <person name="Kuo A."/>
            <person name="Thoen E."/>
            <person name="Andreopoulos B."/>
            <person name="Lu D."/>
            <person name="Skrede I."/>
            <person name="Drula E."/>
            <person name="Henrissat B."/>
            <person name="Morin E."/>
            <person name="Kohler A."/>
            <person name="Barry K."/>
            <person name="LaButti K."/>
            <person name="Morin E."/>
            <person name="Salamov A."/>
            <person name="Lipzen A."/>
            <person name="Mereny Z."/>
            <person name="Hegedus B."/>
            <person name="Baldrian P."/>
            <person name="Stursova M."/>
            <person name="Weitz H."/>
            <person name="Taylor A."/>
            <person name="Grigoriev I.V."/>
            <person name="Nagy L.G."/>
            <person name="Martin F."/>
            <person name="Kauserud H."/>
        </authorList>
    </citation>
    <scope>NUCLEOTIDE SEQUENCE</scope>
    <source>
        <strain evidence="2">CBHHK200</strain>
    </source>
</reference>
<sequence length="350" mass="37904">MSDSSTGPGLARWDASTRLLKPFQSTPLLCPNRSKYFLPSPTVLLGAPLNVPPRLRLSNVRLALGTRLVTSLPTKSNKCGERVAVGRLVLLTRNSRQLASGVLVPTAAIGQITLSLAPNPIQSNPHTRLATPLCAREPECAPSQVKRANSPTQLASEQTNPRPRIQRDSAPDMLARSVTGRMGGAAGEDDGMDMDGRAQPTARELDDFRGMSVLLQCPHSATPSRPPPGPAHDGRAVAHPEDSDSLCLIARAATARCPFFRLARHPHRPRSRSLLPMRTRLGWLTFRSDVIGRLAGAGAGVRSSPSIRPVRRPVRSVGYKGKALRSCLQLPPEVVRIWRVMAPTHPPIWV</sequence>
<accession>A0AAD6TBD5</accession>